<keyword evidence="2" id="KW-0812">Transmembrane</keyword>
<feature type="domain" description="PKD" evidence="7">
    <location>
        <begin position="216"/>
        <end position="283"/>
    </location>
</feature>
<evidence type="ECO:0000256" key="5">
    <source>
        <dbReference type="ARBA" id="ARBA00023136"/>
    </source>
</evidence>
<feature type="domain" description="PKD" evidence="7">
    <location>
        <begin position="982"/>
        <end position="1034"/>
    </location>
</feature>
<feature type="signal peptide" evidence="6">
    <location>
        <begin position="1"/>
        <end position="28"/>
    </location>
</feature>
<proteinExistence type="predicted"/>
<reference evidence="8 9" key="1">
    <citation type="submission" date="2024-03" db="EMBL/GenBank/DDBJ databases">
        <title>Chitinophaga caseinilytica sp. nov., a casein hydrolysing bacterium isolated from forest soil.</title>
        <authorList>
            <person name="Lee D.S."/>
            <person name="Han D.M."/>
            <person name="Baek J.H."/>
            <person name="Choi D.G."/>
            <person name="Jeon J.H."/>
            <person name="Jeon C.O."/>
        </authorList>
    </citation>
    <scope>NUCLEOTIDE SEQUENCE [LARGE SCALE GENOMIC DNA]</scope>
    <source>
        <strain evidence="8 9">KACC 19118</strain>
    </source>
</reference>
<gene>
    <name evidence="8" type="ORF">WJU22_27120</name>
</gene>
<comment type="subcellular location">
    <subcellularLocation>
        <location evidence="1">Membrane</location>
        <topology evidence="1">Multi-pass membrane protein</topology>
    </subcellularLocation>
</comment>
<dbReference type="CDD" id="cd00146">
    <property type="entry name" value="PKD"/>
    <property type="match status" value="13"/>
</dbReference>
<feature type="chain" id="PRO_5047550742" evidence="6">
    <location>
        <begin position="29"/>
        <end position="1618"/>
    </location>
</feature>
<feature type="domain" description="PKD" evidence="7">
    <location>
        <begin position="44"/>
        <end position="104"/>
    </location>
</feature>
<feature type="domain" description="PKD" evidence="7">
    <location>
        <begin position="299"/>
        <end position="340"/>
    </location>
</feature>
<keyword evidence="3" id="KW-0677">Repeat</keyword>
<evidence type="ECO:0000313" key="8">
    <source>
        <dbReference type="EMBL" id="WZN46563.1"/>
    </source>
</evidence>
<feature type="domain" description="PKD" evidence="7">
    <location>
        <begin position="474"/>
        <end position="510"/>
    </location>
</feature>
<keyword evidence="5" id="KW-0472">Membrane</keyword>
<feature type="domain" description="PKD" evidence="7">
    <location>
        <begin position="108"/>
        <end position="177"/>
    </location>
</feature>
<dbReference type="InterPro" id="IPR013783">
    <property type="entry name" value="Ig-like_fold"/>
</dbReference>
<dbReference type="SMART" id="SM00089">
    <property type="entry name" value="PKD"/>
    <property type="match status" value="15"/>
</dbReference>
<dbReference type="InterPro" id="IPR022409">
    <property type="entry name" value="PKD/Chitinase_dom"/>
</dbReference>
<dbReference type="PROSITE" id="PS50093">
    <property type="entry name" value="PKD"/>
    <property type="match status" value="12"/>
</dbReference>
<dbReference type="NCBIfam" id="TIGR04131">
    <property type="entry name" value="Bac_Flav_CTERM"/>
    <property type="match status" value="1"/>
</dbReference>
<dbReference type="InterPro" id="IPR035986">
    <property type="entry name" value="PKD_dom_sf"/>
</dbReference>
<accession>A0ABZ2Z4M5</accession>
<dbReference type="PANTHER" id="PTHR46730">
    <property type="entry name" value="POLYCYSTIN-1"/>
    <property type="match status" value="1"/>
</dbReference>
<evidence type="ECO:0000256" key="6">
    <source>
        <dbReference type="SAM" id="SignalP"/>
    </source>
</evidence>
<dbReference type="Gene3D" id="2.60.40.10">
    <property type="entry name" value="Immunoglobulins"/>
    <property type="match status" value="15"/>
</dbReference>
<dbReference type="InterPro" id="IPR026341">
    <property type="entry name" value="T9SS_type_B"/>
</dbReference>
<dbReference type="Pfam" id="PF18911">
    <property type="entry name" value="PKD_4"/>
    <property type="match status" value="11"/>
</dbReference>
<evidence type="ECO:0000256" key="4">
    <source>
        <dbReference type="ARBA" id="ARBA00022989"/>
    </source>
</evidence>
<evidence type="ECO:0000256" key="2">
    <source>
        <dbReference type="ARBA" id="ARBA00022692"/>
    </source>
</evidence>
<dbReference type="SUPFAM" id="SSF49299">
    <property type="entry name" value="PKD domain"/>
    <property type="match status" value="15"/>
</dbReference>
<dbReference type="Pfam" id="PF13585">
    <property type="entry name" value="CHU_C"/>
    <property type="match status" value="1"/>
</dbReference>
<feature type="domain" description="PKD" evidence="7">
    <location>
        <begin position="389"/>
        <end position="426"/>
    </location>
</feature>
<feature type="domain" description="PKD" evidence="7">
    <location>
        <begin position="887"/>
        <end position="948"/>
    </location>
</feature>
<evidence type="ECO:0000259" key="7">
    <source>
        <dbReference type="PROSITE" id="PS50093"/>
    </source>
</evidence>
<name>A0ABZ2Z4M5_9BACT</name>
<feature type="domain" description="PKD" evidence="7">
    <location>
        <begin position="812"/>
        <end position="865"/>
    </location>
</feature>
<evidence type="ECO:0000256" key="1">
    <source>
        <dbReference type="ARBA" id="ARBA00004141"/>
    </source>
</evidence>
<feature type="domain" description="PKD" evidence="7">
    <location>
        <begin position="642"/>
        <end position="680"/>
    </location>
</feature>
<keyword evidence="4" id="KW-1133">Transmembrane helix</keyword>
<evidence type="ECO:0000313" key="9">
    <source>
        <dbReference type="Proteomes" id="UP001449657"/>
    </source>
</evidence>
<keyword evidence="9" id="KW-1185">Reference proteome</keyword>
<dbReference type="PANTHER" id="PTHR46730:SF4">
    <property type="entry name" value="POLYCYSTIC KIDNEY DISEASE PROTEIN 1-LIKE 1"/>
    <property type="match status" value="1"/>
</dbReference>
<dbReference type="InterPro" id="IPR000601">
    <property type="entry name" value="PKD_dom"/>
</dbReference>
<feature type="domain" description="PKD" evidence="7">
    <location>
        <begin position="695"/>
        <end position="782"/>
    </location>
</feature>
<sequence>MINRRQLKNHIAAVCCCLTIFCSFTARAQQASFSADVTAGCAPLTVSFNNTSDAGATWDWDFQLGAHSTNQHASKVFTVPGTYNVRLTATYPGGTRTATQTITVYQNPVPRFSATPLSGCTPMNVQFTDASTPGSGTIRSITWDFGDGNSASGASVSHTFNVNGAFSISTIVENSFGCKEGLTLPQYIRVGSTPQIDFVSDVQTSCTTPLTVNFRSSGPGGLTYAWDFGDPVSGAANTSAAQHPAHTYANEGSYTVTLRARTPEGCENTVSKTAFVVIQRTRTDFVVDGTACIGAPTRFRNTTSPNPTLSSWTFPDGSTSSGRDASFNFTAPGTYNVTLTSGRPGCLETVTKAITVHPRPTAGFTATPRISCAAPFDVQFTSTSTGASTYQWTFGDGTTGTGPSPRHTYNNFGQFDVTLDVSNAAGCTDRLSMNDFIIAERPQAVIDVPDPEGCIPHTAAFSARLLTAGVITGYQWDFGDPASGAANTSTSPNPSHTYTNEGAYTVRLVLMVNGTCRVDLQTTARAGRIPVVEFDANPKAPCQSDPVSFTNLSQPRGTEWEWVLPEDGGMILRTENPVYRFRNLGLHDVTLTVNNYGCRRTLTKPDFIRILPPIANFGMSNPCSDKMRVTFTDLSDFGPIPGTPRFWKWEFGDGNTSTNPSPTHVYATPGTYSVRLVVTDGNCESEMTQVVDIIDERPVISAAPEVCAANPLVFSRSNVDENNIVRWEWNWGDGTYAPVGGNNIAKVFSQPGRYNVVLTVTDRNNCVTSSNVLDIQVNGSTANFAVTGRRCEGDEQTFNDASTSFHGKAIESWTWNFGDGTADEIVTTKPTNYKHAFASSGTFNVVLQVKDEAGCLTSISRPVTVRDVEAGFQAPAQVACKNTGFQFSNTSTGTNLTYAWDFGDNSSSTDRHPLKTFTTAGIYTIKLTVTDDEGCTSTETKNQFITVPDPQAKFTVPGQVAQCPPALVSPDNQSTGYARAVWEFGDNSRSSLDEPDHVYNLPGNYTITLNVYSAGDCVSTTTQDIFIEGPIGTKTITNKIGCAPHTTSFSASSPNTTKYTWDMDNGTVTTTSTNTFSYEYTQPGVYYPRVVLEDAKGCKVPAQGLPDSIVVDKATAGFTMSTLAACDEADVLFTNASTSLSAERHGDAMQYRWDFGVDGRTDDVSTDEHPRFDYTGAADYRIKLLTVTRYGCEDSAFLTLKIDPKPEAAIAPAGPVCVNETVQFSGSENRGLPATSWTWTVDGQPGNSPSLPPNLVYRQAGPHDVRLVIRNSEGTCPDTAEFRLVVNPLPSLAVTPRQALVCEGQSLQVISNGGPAQYSWTPYNISSATAENPVISPVVDTLYRVTAVNQFGCRAIDSLRIRVSHPFTVNASNAEICEGKQTRLRASGAVRYRWIPADGLNDAGLQDPVATPQATTQYRVVGYGNDACFTDTARVTVTVHQPPVITVPQTLNVPSGTVMPAPVTGSPDIITWAWYPEKWLSCYDCPQPEMQTQGPVTYQITATNVYGCQSTVLLPVKLFCSGSTAFIPNTFTPNGDGQNDIFYVRGRGVRTIKSFRVFNRWGQLVFERANCQSDDPGCGWDGRFAGQALPPDVFVYYAEIVCDSGEPMTLKGNVTLLR</sequence>
<organism evidence="8 9">
    <name type="scientific">Chitinophaga caseinilytica</name>
    <dbReference type="NCBI Taxonomy" id="2267521"/>
    <lineage>
        <taxon>Bacteria</taxon>
        <taxon>Pseudomonadati</taxon>
        <taxon>Bacteroidota</taxon>
        <taxon>Chitinophagia</taxon>
        <taxon>Chitinophagales</taxon>
        <taxon>Chitinophagaceae</taxon>
        <taxon>Chitinophaga</taxon>
    </lineage>
</organism>
<protein>
    <submittedName>
        <fullName evidence="8">PKD domain-containing protein</fullName>
    </submittedName>
</protein>
<dbReference type="Proteomes" id="UP001449657">
    <property type="component" value="Chromosome"/>
</dbReference>
<keyword evidence="6" id="KW-0732">Signal</keyword>
<dbReference type="EMBL" id="CP150096">
    <property type="protein sequence ID" value="WZN46563.1"/>
    <property type="molecule type" value="Genomic_DNA"/>
</dbReference>
<dbReference type="RefSeq" id="WP_341841258.1">
    <property type="nucleotide sequence ID" value="NZ_CP149792.1"/>
</dbReference>
<dbReference type="Pfam" id="PF00801">
    <property type="entry name" value="PKD"/>
    <property type="match status" value="1"/>
</dbReference>
<feature type="domain" description="PKD" evidence="7">
    <location>
        <begin position="1050"/>
        <end position="1097"/>
    </location>
</feature>
<evidence type="ECO:0000256" key="3">
    <source>
        <dbReference type="ARBA" id="ARBA00022737"/>
    </source>
</evidence>